<dbReference type="SUPFAM" id="SSF82171">
    <property type="entry name" value="DPP6 N-terminal domain-like"/>
    <property type="match status" value="1"/>
</dbReference>
<dbReference type="Gene3D" id="2.120.10.30">
    <property type="entry name" value="TolB, C-terminal domain"/>
    <property type="match status" value="1"/>
</dbReference>
<dbReference type="InterPro" id="IPR011042">
    <property type="entry name" value="6-blade_b-propeller_TolB-like"/>
</dbReference>
<feature type="domain" description="Peptidase S9 prolyl oligopeptidase catalytic" evidence="3">
    <location>
        <begin position="448"/>
        <end position="662"/>
    </location>
</feature>
<keyword evidence="1 4" id="KW-0378">Hydrolase</keyword>
<reference evidence="4 5" key="1">
    <citation type="submission" date="2018-06" db="EMBL/GenBank/DDBJ databases">
        <authorList>
            <consortium name="Pathogen Informatics"/>
            <person name="Doyle S."/>
        </authorList>
    </citation>
    <scope>NUCLEOTIDE SEQUENCE [LARGE SCALE GENOMIC DNA]</scope>
    <source>
        <strain evidence="4 5">NCTC13337</strain>
    </source>
</reference>
<evidence type="ECO:0000313" key="5">
    <source>
        <dbReference type="Proteomes" id="UP000254601"/>
    </source>
</evidence>
<proteinExistence type="predicted"/>
<protein>
    <submittedName>
        <fullName evidence="4">Prolyl tripeptidyl peptidase</fullName>
        <ecNumber evidence="4">3.4.14.12</ecNumber>
    </submittedName>
</protein>
<dbReference type="PANTHER" id="PTHR42776">
    <property type="entry name" value="SERINE PEPTIDASE S9 FAMILY MEMBER"/>
    <property type="match status" value="1"/>
</dbReference>
<feature type="signal peptide" evidence="2">
    <location>
        <begin position="1"/>
        <end position="20"/>
    </location>
</feature>
<keyword evidence="2" id="KW-0732">Signal</keyword>
<dbReference type="GO" id="GO:0006508">
    <property type="term" value="P:proteolysis"/>
    <property type="evidence" value="ECO:0007669"/>
    <property type="project" value="InterPro"/>
</dbReference>
<dbReference type="GO" id="GO:0004252">
    <property type="term" value="F:serine-type endopeptidase activity"/>
    <property type="evidence" value="ECO:0007669"/>
    <property type="project" value="TreeGrafter"/>
</dbReference>
<dbReference type="SUPFAM" id="SSF53474">
    <property type="entry name" value="alpha/beta-Hydrolases"/>
    <property type="match status" value="1"/>
</dbReference>
<evidence type="ECO:0000256" key="2">
    <source>
        <dbReference type="SAM" id="SignalP"/>
    </source>
</evidence>
<dbReference type="OrthoDB" id="4269629at2"/>
<gene>
    <name evidence="4" type="primary">ptpA_1</name>
    <name evidence="4" type="ORF">NCTC13337_00045</name>
</gene>
<dbReference type="AlphaFoldDB" id="A0A380MLE7"/>
<dbReference type="EMBL" id="UHIC01000001">
    <property type="protein sequence ID" value="SUO93078.1"/>
    <property type="molecule type" value="Genomic_DNA"/>
</dbReference>
<organism evidence="4 5">
    <name type="scientific">Suttonella ornithocola</name>
    <dbReference type="NCBI Taxonomy" id="279832"/>
    <lineage>
        <taxon>Bacteria</taxon>
        <taxon>Pseudomonadati</taxon>
        <taxon>Pseudomonadota</taxon>
        <taxon>Gammaproteobacteria</taxon>
        <taxon>Cardiobacteriales</taxon>
        <taxon>Cardiobacteriaceae</taxon>
        <taxon>Suttonella</taxon>
    </lineage>
</organism>
<feature type="chain" id="PRO_5016598591" evidence="2">
    <location>
        <begin position="21"/>
        <end position="668"/>
    </location>
</feature>
<dbReference type="Pfam" id="PF00326">
    <property type="entry name" value="Peptidase_S9"/>
    <property type="match status" value="1"/>
</dbReference>
<evidence type="ECO:0000313" key="4">
    <source>
        <dbReference type="EMBL" id="SUO93078.1"/>
    </source>
</evidence>
<accession>A0A380MLE7</accession>
<dbReference type="Gene3D" id="3.40.50.1820">
    <property type="entry name" value="alpha/beta hydrolase"/>
    <property type="match status" value="1"/>
</dbReference>
<name>A0A380MLE7_9GAMM</name>
<dbReference type="Proteomes" id="UP000254601">
    <property type="component" value="Unassembled WGS sequence"/>
</dbReference>
<dbReference type="PANTHER" id="PTHR42776:SF27">
    <property type="entry name" value="DIPEPTIDYL PEPTIDASE FAMILY MEMBER 6"/>
    <property type="match status" value="1"/>
</dbReference>
<dbReference type="InterPro" id="IPR001375">
    <property type="entry name" value="Peptidase_S9_cat"/>
</dbReference>
<sequence length="668" mass="75649">MMTRKLIAVALMATFGASHAAALENLPGNTNLPSPPAVLDALAKQGDVGGVYHVQDFFKSPEVSGYQVSPDGKYLVWRQRNENGKRDLWIREINSDKPRLLLAEGDDVIRGYSWVNDHQLVYMQDKGGNENYHIYRINADGSDAKDLTPFDGVRAMISNVLHDDKDHIIIVMNKENPELFTPYRLDLNNGDLVKLYDNPPSEEPIDDFLFDKDGKLRVITRIVQGQDTDLYYLIDGKFQKIKHIPFGEVFSVLGFDYKSDNPNAAYVLSNEESDKANIYRYDLKTGKVLDTVFTNDTYDAGGISRSRKRGYELDAIFYNGDKPQTIAKSETFKKWEADLQKQLGTNQKIDIIDADDDEKTFIVLVSSDREPGVFYLYQPEKQRLEKLTSIHPHLKREDMAEMTPISFQSRDGMTIHGYFSRPAHIPQDQKVPVIVYVHGGPQGVRDSWGFDPQVQLFTSHGYGVLQVNFRISGGYGKQFFNAGLGQVGRKTMDDVEDGIDYIIKKGWADPQKIAIYGGSHGGFAVLRGLVKTPDLYACGVDYVGVSNLYTFMKTIPAYWEPVRNMLYTIWYNPDDPAQKAIMDEVSPLQNADKINKPLFVVQGANDPRVNINEADQIVSNLRNRGIDVPYMVKYDEGHGFAKEANRLDMQRSMMGFLHQCLQPENKIK</sequence>
<keyword evidence="5" id="KW-1185">Reference proteome</keyword>
<evidence type="ECO:0000256" key="1">
    <source>
        <dbReference type="ARBA" id="ARBA00022801"/>
    </source>
</evidence>
<evidence type="ECO:0000259" key="3">
    <source>
        <dbReference type="Pfam" id="PF00326"/>
    </source>
</evidence>
<dbReference type="RefSeq" id="WP_084601601.1">
    <property type="nucleotide sequence ID" value="NZ_LWHB01000040.1"/>
</dbReference>
<dbReference type="InterPro" id="IPR029058">
    <property type="entry name" value="AB_hydrolase_fold"/>
</dbReference>
<dbReference type="EC" id="3.4.14.12" evidence="4"/>